<feature type="region of interest" description="Disordered" evidence="1">
    <location>
        <begin position="75"/>
        <end position="109"/>
    </location>
</feature>
<gene>
    <name evidence="2" type="ORF">FWK35_00025801</name>
</gene>
<dbReference type="EMBL" id="VUJU01007690">
    <property type="protein sequence ID" value="KAF0741928.1"/>
    <property type="molecule type" value="Genomic_DNA"/>
</dbReference>
<comment type="caution">
    <text evidence="2">The sequence shown here is derived from an EMBL/GenBank/DDBJ whole genome shotgun (WGS) entry which is preliminary data.</text>
</comment>
<dbReference type="OrthoDB" id="6625919at2759"/>
<protein>
    <submittedName>
        <fullName evidence="2">Dimer Tnp hAT domain-containing protein</fullName>
    </submittedName>
</protein>
<feature type="non-terminal residue" evidence="2">
    <location>
        <position position="109"/>
    </location>
</feature>
<name>A0A6G0XNV2_APHCR</name>
<evidence type="ECO:0000313" key="3">
    <source>
        <dbReference type="Proteomes" id="UP000478052"/>
    </source>
</evidence>
<evidence type="ECO:0000256" key="1">
    <source>
        <dbReference type="SAM" id="MobiDB-lite"/>
    </source>
</evidence>
<dbReference type="Proteomes" id="UP000478052">
    <property type="component" value="Unassembled WGS sequence"/>
</dbReference>
<proteinExistence type="predicted"/>
<organism evidence="2 3">
    <name type="scientific">Aphis craccivora</name>
    <name type="common">Cowpea aphid</name>
    <dbReference type="NCBI Taxonomy" id="307492"/>
    <lineage>
        <taxon>Eukaryota</taxon>
        <taxon>Metazoa</taxon>
        <taxon>Ecdysozoa</taxon>
        <taxon>Arthropoda</taxon>
        <taxon>Hexapoda</taxon>
        <taxon>Insecta</taxon>
        <taxon>Pterygota</taxon>
        <taxon>Neoptera</taxon>
        <taxon>Paraneoptera</taxon>
        <taxon>Hemiptera</taxon>
        <taxon>Sternorrhyncha</taxon>
        <taxon>Aphidomorpha</taxon>
        <taxon>Aphidoidea</taxon>
        <taxon>Aphididae</taxon>
        <taxon>Aphidini</taxon>
        <taxon>Aphis</taxon>
        <taxon>Aphis</taxon>
    </lineage>
</organism>
<reference evidence="2 3" key="1">
    <citation type="submission" date="2019-08" db="EMBL/GenBank/DDBJ databases">
        <title>Whole genome of Aphis craccivora.</title>
        <authorList>
            <person name="Voronova N.V."/>
            <person name="Shulinski R.S."/>
            <person name="Bandarenka Y.V."/>
            <person name="Zhorov D.G."/>
            <person name="Warner D."/>
        </authorList>
    </citation>
    <scope>NUCLEOTIDE SEQUENCE [LARGE SCALE GENOMIC DNA]</scope>
    <source>
        <strain evidence="2">180601</strain>
        <tissue evidence="2">Whole Body</tissue>
    </source>
</reference>
<dbReference type="AlphaFoldDB" id="A0A6G0XNV2"/>
<keyword evidence="3" id="KW-1185">Reference proteome</keyword>
<accession>A0A6G0XNV2</accession>
<evidence type="ECO:0000313" key="2">
    <source>
        <dbReference type="EMBL" id="KAF0741928.1"/>
    </source>
</evidence>
<sequence>MLEEITQLFKAVILLTGMEYNFLTYSLVHSKIRNKLRVEKSSKLVPIFNSLNKHCGSKMNIDECIDFTILKKKSKKQKKSDGKTGIFTQNQPFKHKPPFSPTTENYILG</sequence>